<dbReference type="InterPro" id="IPR001849">
    <property type="entry name" value="PH_domain"/>
</dbReference>
<dbReference type="Gene3D" id="2.30.29.30">
    <property type="entry name" value="Pleckstrin-homology domain (PH domain)/Phosphotyrosine-binding domain (PTB)"/>
    <property type="match status" value="1"/>
</dbReference>
<dbReference type="SUPFAM" id="SSF50729">
    <property type="entry name" value="PH domain-like"/>
    <property type="match status" value="1"/>
</dbReference>
<dbReference type="Proteomes" id="UP001160148">
    <property type="component" value="Unassembled WGS sequence"/>
</dbReference>
<name>A0AAV0VQ01_9HEMI</name>
<dbReference type="PROSITE" id="PS50003">
    <property type="entry name" value="PH_DOMAIN"/>
    <property type="match status" value="1"/>
</dbReference>
<dbReference type="PANTHER" id="PTHR17271:SF1">
    <property type="entry name" value="PROTEIN OUTSPREAD"/>
    <property type="match status" value="1"/>
</dbReference>
<protein>
    <recommendedName>
        <fullName evidence="1">PH domain-containing protein</fullName>
    </recommendedName>
</protein>
<keyword evidence="3" id="KW-1185">Reference proteome</keyword>
<dbReference type="GO" id="GO:0015629">
    <property type="term" value="C:actin cytoskeleton"/>
    <property type="evidence" value="ECO:0007669"/>
    <property type="project" value="TreeGrafter"/>
</dbReference>
<dbReference type="PANTHER" id="PTHR17271">
    <property type="entry name" value="PLECKSTRIN HOMOLOGY PH DOMAIN-CONTAINING PROTEIN"/>
    <property type="match status" value="1"/>
</dbReference>
<evidence type="ECO:0000259" key="1">
    <source>
        <dbReference type="PROSITE" id="PS50003"/>
    </source>
</evidence>
<dbReference type="InterPro" id="IPR011993">
    <property type="entry name" value="PH-like_dom_sf"/>
</dbReference>
<proteinExistence type="predicted"/>
<reference evidence="2 3" key="1">
    <citation type="submission" date="2023-01" db="EMBL/GenBank/DDBJ databases">
        <authorList>
            <person name="Whitehead M."/>
        </authorList>
    </citation>
    <scope>NUCLEOTIDE SEQUENCE [LARGE SCALE GENOMIC DNA]</scope>
</reference>
<dbReference type="InterPro" id="IPR052223">
    <property type="entry name" value="Actin_Cytoskeleton_Reg"/>
</dbReference>
<accession>A0AAV0VQ01</accession>
<dbReference type="AlphaFoldDB" id="A0AAV0VQ01"/>
<evidence type="ECO:0000313" key="2">
    <source>
        <dbReference type="EMBL" id="CAI6345650.1"/>
    </source>
</evidence>
<feature type="domain" description="PH" evidence="1">
    <location>
        <begin position="48"/>
        <end position="109"/>
    </location>
</feature>
<dbReference type="GO" id="GO:0051015">
    <property type="term" value="F:actin filament binding"/>
    <property type="evidence" value="ECO:0007669"/>
    <property type="project" value="TreeGrafter"/>
</dbReference>
<sequence>MTVGPMTRNGECKKFSPNIFNKSKCTNCFRQKEEHSAEALESNRATRKAVKCGYLFVAPGRDFTNPINRTKRWQRRWFVLFDDGELIYSLDEHVSVSILKRISYRPQNV</sequence>
<evidence type="ECO:0000313" key="3">
    <source>
        <dbReference type="Proteomes" id="UP001160148"/>
    </source>
</evidence>
<dbReference type="EMBL" id="CARXXK010000001">
    <property type="protein sequence ID" value="CAI6345650.1"/>
    <property type="molecule type" value="Genomic_DNA"/>
</dbReference>
<gene>
    <name evidence="2" type="ORF">MEUPH1_LOCUS2635</name>
</gene>
<organism evidence="2 3">
    <name type="scientific">Macrosiphum euphorbiae</name>
    <name type="common">potato aphid</name>
    <dbReference type="NCBI Taxonomy" id="13131"/>
    <lineage>
        <taxon>Eukaryota</taxon>
        <taxon>Metazoa</taxon>
        <taxon>Ecdysozoa</taxon>
        <taxon>Arthropoda</taxon>
        <taxon>Hexapoda</taxon>
        <taxon>Insecta</taxon>
        <taxon>Pterygota</taxon>
        <taxon>Neoptera</taxon>
        <taxon>Paraneoptera</taxon>
        <taxon>Hemiptera</taxon>
        <taxon>Sternorrhyncha</taxon>
        <taxon>Aphidomorpha</taxon>
        <taxon>Aphidoidea</taxon>
        <taxon>Aphididae</taxon>
        <taxon>Macrosiphini</taxon>
        <taxon>Macrosiphum</taxon>
    </lineage>
</organism>
<comment type="caution">
    <text evidence="2">The sequence shown here is derived from an EMBL/GenBank/DDBJ whole genome shotgun (WGS) entry which is preliminary data.</text>
</comment>